<dbReference type="Gene3D" id="3.40.50.1980">
    <property type="entry name" value="Nitrogenase molybdenum iron protein domain"/>
    <property type="match status" value="2"/>
</dbReference>
<feature type="domain" description="HTH araC/xylS-type" evidence="4">
    <location>
        <begin position="163"/>
        <end position="261"/>
    </location>
</feature>
<dbReference type="InterPro" id="IPR002491">
    <property type="entry name" value="ABC_transptr_periplasmic_BD"/>
</dbReference>
<dbReference type="Pfam" id="PF01497">
    <property type="entry name" value="Peripla_BP_2"/>
    <property type="match status" value="1"/>
</dbReference>
<protein>
    <submittedName>
        <fullName evidence="6">ABC-type Fe3+-hydroxamate transport system substrate-binding protein</fullName>
    </submittedName>
</protein>
<dbReference type="Proteomes" id="UP000773462">
    <property type="component" value="Unassembled WGS sequence"/>
</dbReference>
<evidence type="ECO:0000259" key="5">
    <source>
        <dbReference type="PROSITE" id="PS50983"/>
    </source>
</evidence>
<dbReference type="SUPFAM" id="SSF53807">
    <property type="entry name" value="Helical backbone' metal receptor"/>
    <property type="match status" value="1"/>
</dbReference>
<dbReference type="RefSeq" id="WP_209871195.1">
    <property type="nucleotide sequence ID" value="NZ_JAGGLV010000004.1"/>
</dbReference>
<sequence>MNPSEGLYKLIDARCVNPAGSESEIHKSDRHTLLIGIKGSGEVEAKGYCSEFGSCDVLLLLPDTPWRLLGKEKNSLEYCCFTFDVYTMDGQHTLQRGELEADIFPPAHWSEALTKTDLICSCWQGSSWDRMESSIRFQELLLHLWRPDSPENKHRTPSTAIIDQSKAYIDSHFGQPMTREKLAEMTGMSVAHYSRLFKKQVGRSPMEYLNSVRIRHAGDLLLRSEMTLRDTAHHVGYQDEFYFSRKFKSAIGISPSVYVKKHRMSTRIASMAHPYTSHLLALGLTPYAALINNSRGSAYSLNNVISLGHDQPDLGRLANARPELIISFEHSDYAEPDKAGLFPHIAPTCTVPFEGDWREHLRIIARAVNRLEIARQWLEAYEELAESLRLSVREKLEDEKVAVAQYENGCFRLFGNRNLGTVLYKDLQLERPRQLLNVEHSILLTPDQLSECSIDHLILFTSGNSAQRDLIHRSLASQEVWRELNAVRKGNVYEAADSSLYSCYTSMAHDLFLRRSSDLLLSHMSRR</sequence>
<dbReference type="InterPro" id="IPR009057">
    <property type="entry name" value="Homeodomain-like_sf"/>
</dbReference>
<keyword evidence="7" id="KW-1185">Reference proteome</keyword>
<organism evidence="6 7">
    <name type="scientific">Paenibacillus silagei</name>
    <dbReference type="NCBI Taxonomy" id="1670801"/>
    <lineage>
        <taxon>Bacteria</taxon>
        <taxon>Bacillati</taxon>
        <taxon>Bacillota</taxon>
        <taxon>Bacilli</taxon>
        <taxon>Bacillales</taxon>
        <taxon>Paenibacillaceae</taxon>
        <taxon>Paenibacillus</taxon>
    </lineage>
</organism>
<evidence type="ECO:0000256" key="1">
    <source>
        <dbReference type="ARBA" id="ARBA00023015"/>
    </source>
</evidence>
<dbReference type="Pfam" id="PF12833">
    <property type="entry name" value="HTH_18"/>
    <property type="match status" value="1"/>
</dbReference>
<dbReference type="SUPFAM" id="SSF46689">
    <property type="entry name" value="Homeodomain-like"/>
    <property type="match status" value="2"/>
</dbReference>
<dbReference type="PROSITE" id="PS01124">
    <property type="entry name" value="HTH_ARAC_FAMILY_2"/>
    <property type="match status" value="1"/>
</dbReference>
<feature type="domain" description="Fe/B12 periplasmic-binding" evidence="5">
    <location>
        <begin position="267"/>
        <end position="524"/>
    </location>
</feature>
<evidence type="ECO:0000259" key="4">
    <source>
        <dbReference type="PROSITE" id="PS01124"/>
    </source>
</evidence>
<keyword evidence="2" id="KW-0238">DNA-binding</keyword>
<proteinExistence type="predicted"/>
<keyword evidence="1" id="KW-0805">Transcription regulation</keyword>
<evidence type="ECO:0000313" key="6">
    <source>
        <dbReference type="EMBL" id="MBP2111435.1"/>
    </source>
</evidence>
<dbReference type="PANTHER" id="PTHR46796">
    <property type="entry name" value="HTH-TYPE TRANSCRIPTIONAL ACTIVATOR RHAS-RELATED"/>
    <property type="match status" value="1"/>
</dbReference>
<dbReference type="InterPro" id="IPR050204">
    <property type="entry name" value="AraC_XylS_family_regulators"/>
</dbReference>
<comment type="caution">
    <text evidence="6">The sequence shown here is derived from an EMBL/GenBank/DDBJ whole genome shotgun (WGS) entry which is preliminary data.</text>
</comment>
<dbReference type="InterPro" id="IPR018060">
    <property type="entry name" value="HTH_AraC"/>
</dbReference>
<dbReference type="PANTHER" id="PTHR46796:SF13">
    <property type="entry name" value="HTH-TYPE TRANSCRIPTIONAL ACTIVATOR RHAS"/>
    <property type="match status" value="1"/>
</dbReference>
<evidence type="ECO:0000256" key="3">
    <source>
        <dbReference type="ARBA" id="ARBA00023163"/>
    </source>
</evidence>
<keyword evidence="3" id="KW-0804">Transcription</keyword>
<name>A0ABS4NN06_9BACL</name>
<evidence type="ECO:0000256" key="2">
    <source>
        <dbReference type="ARBA" id="ARBA00023125"/>
    </source>
</evidence>
<dbReference type="EMBL" id="JAGGLV010000004">
    <property type="protein sequence ID" value="MBP2111435.1"/>
    <property type="molecule type" value="Genomic_DNA"/>
</dbReference>
<accession>A0ABS4NN06</accession>
<dbReference type="PROSITE" id="PS50983">
    <property type="entry name" value="FE_B12_PBP"/>
    <property type="match status" value="1"/>
</dbReference>
<dbReference type="Gene3D" id="1.10.10.60">
    <property type="entry name" value="Homeodomain-like"/>
    <property type="match status" value="2"/>
</dbReference>
<reference evidence="6 7" key="1">
    <citation type="submission" date="2021-03" db="EMBL/GenBank/DDBJ databases">
        <title>Genomic Encyclopedia of Type Strains, Phase IV (KMG-IV): sequencing the most valuable type-strain genomes for metagenomic binning, comparative biology and taxonomic classification.</title>
        <authorList>
            <person name="Goeker M."/>
        </authorList>
    </citation>
    <scope>NUCLEOTIDE SEQUENCE [LARGE SCALE GENOMIC DNA]</scope>
    <source>
        <strain evidence="6 7">DSM 101953</strain>
    </source>
</reference>
<dbReference type="SMART" id="SM00342">
    <property type="entry name" value="HTH_ARAC"/>
    <property type="match status" value="1"/>
</dbReference>
<gene>
    <name evidence="6" type="ORF">J2Z70_001576</name>
</gene>
<evidence type="ECO:0000313" key="7">
    <source>
        <dbReference type="Proteomes" id="UP000773462"/>
    </source>
</evidence>